<keyword evidence="3" id="KW-0648">Protein biosynthesis</keyword>
<name>A0A6H3FD83_9BACT</name>
<keyword evidence="2" id="KW-0472">Membrane</keyword>
<keyword evidence="2" id="KW-1133">Transmembrane helix</keyword>
<comment type="caution">
    <text evidence="3">The sequence shown here is derived from an EMBL/GenBank/DDBJ whole genome shotgun (WGS) entry which is preliminary data.</text>
</comment>
<reference evidence="3 4" key="1">
    <citation type="submission" date="2018-12" db="EMBL/GenBank/DDBJ databases">
        <title>First genome draft of Desulfovibrio legallis sp. nov.</title>
        <authorList>
            <person name="Ben Dhia O."/>
            <person name="Najjari A."/>
            <person name="Ferjani R."/>
            <person name="Fhoula I."/>
            <person name="Fardeau M.-L."/>
            <person name="Boudabbous A."/>
            <person name="Ouzari H.I."/>
        </authorList>
    </citation>
    <scope>NUCLEOTIDE SEQUENCE [LARGE SCALE GENOMIC DNA]</scope>
    <source>
        <strain evidence="3 4">H1T</strain>
    </source>
</reference>
<organism evidence="3 4">
    <name type="scientific">Desulfovibrio legallii</name>
    <dbReference type="NCBI Taxonomy" id="571438"/>
    <lineage>
        <taxon>Bacteria</taxon>
        <taxon>Pseudomonadati</taxon>
        <taxon>Thermodesulfobacteriota</taxon>
        <taxon>Desulfovibrionia</taxon>
        <taxon>Desulfovibrionales</taxon>
        <taxon>Desulfovibrionaceae</taxon>
        <taxon>Desulfovibrio</taxon>
    </lineage>
</organism>
<gene>
    <name evidence="3" type="ORF">EB812_04560</name>
</gene>
<sequence length="154" mass="16112">MAHPSVPRALPVRLAATTAKALHCLARCGRPARPDSGLRRLAAALLALCLGLGFALPGAALAASAFSARQSGLEPPGGPRSVETLPNQSAGRTAEGGMGYTDAYGNTVTPREAETPQPRKRLNPGAYGAAQRRQAERPLPDPAAQDQKPVWNFR</sequence>
<evidence type="ECO:0000256" key="1">
    <source>
        <dbReference type="SAM" id="MobiDB-lite"/>
    </source>
</evidence>
<dbReference type="RefSeq" id="WP_118229885.1">
    <property type="nucleotide sequence ID" value="NZ_DBFBQU010000175.1"/>
</dbReference>
<dbReference type="Proteomes" id="UP000292919">
    <property type="component" value="Unassembled WGS sequence"/>
</dbReference>
<feature type="region of interest" description="Disordered" evidence="1">
    <location>
        <begin position="66"/>
        <end position="154"/>
    </location>
</feature>
<keyword evidence="4" id="KW-1185">Reference proteome</keyword>
<feature type="transmembrane region" description="Helical" evidence="2">
    <location>
        <begin position="41"/>
        <end position="63"/>
    </location>
</feature>
<protein>
    <submittedName>
        <fullName evidence="3">Translation initiation factor IF-2</fullName>
    </submittedName>
</protein>
<proteinExistence type="predicted"/>
<evidence type="ECO:0000313" key="3">
    <source>
        <dbReference type="EMBL" id="TBH80851.1"/>
    </source>
</evidence>
<accession>A0A6H3FD83</accession>
<keyword evidence="3" id="KW-0396">Initiation factor</keyword>
<evidence type="ECO:0000313" key="4">
    <source>
        <dbReference type="Proteomes" id="UP000292919"/>
    </source>
</evidence>
<keyword evidence="2" id="KW-0812">Transmembrane</keyword>
<dbReference type="GO" id="GO:0003743">
    <property type="term" value="F:translation initiation factor activity"/>
    <property type="evidence" value="ECO:0007669"/>
    <property type="project" value="UniProtKB-KW"/>
</dbReference>
<dbReference type="EMBL" id="SIXC01000004">
    <property type="protein sequence ID" value="TBH80851.1"/>
    <property type="molecule type" value="Genomic_DNA"/>
</dbReference>
<dbReference type="AlphaFoldDB" id="A0A6H3FD83"/>
<evidence type="ECO:0000256" key="2">
    <source>
        <dbReference type="SAM" id="Phobius"/>
    </source>
</evidence>